<evidence type="ECO:0000256" key="4">
    <source>
        <dbReference type="ARBA" id="ARBA00023163"/>
    </source>
</evidence>
<dbReference type="InterPro" id="IPR050950">
    <property type="entry name" value="HTH-type_LysR_regulators"/>
</dbReference>
<evidence type="ECO:0000313" key="7">
    <source>
        <dbReference type="Proteomes" id="UP000216429"/>
    </source>
</evidence>
<dbReference type="PROSITE" id="PS50931">
    <property type="entry name" value="HTH_LYSR"/>
    <property type="match status" value="1"/>
</dbReference>
<keyword evidence="2" id="KW-0805">Transcription regulation</keyword>
<dbReference type="Proteomes" id="UP000216429">
    <property type="component" value="Unassembled WGS sequence"/>
</dbReference>
<dbReference type="InterPro" id="IPR036390">
    <property type="entry name" value="WH_DNA-bd_sf"/>
</dbReference>
<evidence type="ECO:0000259" key="5">
    <source>
        <dbReference type="PROSITE" id="PS50931"/>
    </source>
</evidence>
<reference evidence="7" key="1">
    <citation type="submission" date="2017-05" db="EMBL/GenBank/DDBJ databases">
        <title>Complete and WGS of Bordetella genogroups.</title>
        <authorList>
            <person name="Spilker T."/>
            <person name="Lipuma J."/>
        </authorList>
    </citation>
    <scope>NUCLEOTIDE SEQUENCE [LARGE SCALE GENOMIC DNA]</scope>
    <source>
        <strain evidence="7">AU6712</strain>
    </source>
</reference>
<name>A0A261VDS0_9BORD</name>
<dbReference type="SUPFAM" id="SSF46785">
    <property type="entry name" value="Winged helix' DNA-binding domain"/>
    <property type="match status" value="1"/>
</dbReference>
<dbReference type="GO" id="GO:0003700">
    <property type="term" value="F:DNA-binding transcription factor activity"/>
    <property type="evidence" value="ECO:0007669"/>
    <property type="project" value="InterPro"/>
</dbReference>
<keyword evidence="3" id="KW-0238">DNA-binding</keyword>
<dbReference type="GO" id="GO:0003677">
    <property type="term" value="F:DNA binding"/>
    <property type="evidence" value="ECO:0007669"/>
    <property type="project" value="UniProtKB-KW"/>
</dbReference>
<dbReference type="Pfam" id="PF00126">
    <property type="entry name" value="HTH_1"/>
    <property type="match status" value="1"/>
</dbReference>
<dbReference type="GO" id="GO:0005829">
    <property type="term" value="C:cytosol"/>
    <property type="evidence" value="ECO:0007669"/>
    <property type="project" value="TreeGrafter"/>
</dbReference>
<dbReference type="Pfam" id="PF03466">
    <property type="entry name" value="LysR_substrate"/>
    <property type="match status" value="1"/>
</dbReference>
<dbReference type="OrthoDB" id="9785974at2"/>
<gene>
    <name evidence="6" type="ORF">CAL22_14610</name>
</gene>
<protein>
    <submittedName>
        <fullName evidence="6">LysR family transcriptional regulator</fullName>
    </submittedName>
</protein>
<dbReference type="Gene3D" id="1.10.10.10">
    <property type="entry name" value="Winged helix-like DNA-binding domain superfamily/Winged helix DNA-binding domain"/>
    <property type="match status" value="1"/>
</dbReference>
<dbReference type="AlphaFoldDB" id="A0A261VDS0"/>
<evidence type="ECO:0000256" key="1">
    <source>
        <dbReference type="ARBA" id="ARBA00009437"/>
    </source>
</evidence>
<dbReference type="PANTHER" id="PTHR30419">
    <property type="entry name" value="HTH-TYPE TRANSCRIPTIONAL REGULATOR YBHD"/>
    <property type="match status" value="1"/>
</dbReference>
<dbReference type="SUPFAM" id="SSF53850">
    <property type="entry name" value="Periplasmic binding protein-like II"/>
    <property type="match status" value="1"/>
</dbReference>
<evidence type="ECO:0000256" key="2">
    <source>
        <dbReference type="ARBA" id="ARBA00023015"/>
    </source>
</evidence>
<evidence type="ECO:0000256" key="3">
    <source>
        <dbReference type="ARBA" id="ARBA00023125"/>
    </source>
</evidence>
<keyword evidence="4" id="KW-0804">Transcription</keyword>
<feature type="domain" description="HTH lysR-type" evidence="5">
    <location>
        <begin position="3"/>
        <end position="60"/>
    </location>
</feature>
<evidence type="ECO:0000313" key="6">
    <source>
        <dbReference type="EMBL" id="OZI72286.1"/>
    </source>
</evidence>
<comment type="caution">
    <text evidence="6">The sequence shown here is derived from an EMBL/GenBank/DDBJ whole genome shotgun (WGS) entry which is preliminary data.</text>
</comment>
<comment type="similarity">
    <text evidence="1">Belongs to the LysR transcriptional regulatory family.</text>
</comment>
<organism evidence="6 7">
    <name type="scientific">Bordetella genomosp. 12</name>
    <dbReference type="NCBI Taxonomy" id="463035"/>
    <lineage>
        <taxon>Bacteria</taxon>
        <taxon>Pseudomonadati</taxon>
        <taxon>Pseudomonadota</taxon>
        <taxon>Betaproteobacteria</taxon>
        <taxon>Burkholderiales</taxon>
        <taxon>Alcaligenaceae</taxon>
        <taxon>Bordetella</taxon>
    </lineage>
</organism>
<dbReference type="RefSeq" id="WP_094816645.1">
    <property type="nucleotide sequence ID" value="NZ_NEVU01000003.1"/>
</dbReference>
<dbReference type="PANTHER" id="PTHR30419:SF2">
    <property type="entry name" value="LYSR FAMILY TRANSCRIPTIONAL REGULATOR"/>
    <property type="match status" value="1"/>
</dbReference>
<dbReference type="InterPro" id="IPR036388">
    <property type="entry name" value="WH-like_DNA-bd_sf"/>
</dbReference>
<keyword evidence="7" id="KW-1185">Reference proteome</keyword>
<dbReference type="EMBL" id="NEVU01000003">
    <property type="protein sequence ID" value="OZI72286.1"/>
    <property type="molecule type" value="Genomic_DNA"/>
</dbReference>
<dbReference type="Gene3D" id="3.40.190.290">
    <property type="match status" value="1"/>
</dbReference>
<dbReference type="CDD" id="cd08421">
    <property type="entry name" value="PBP2_LTTR_like_1"/>
    <property type="match status" value="1"/>
</dbReference>
<accession>A0A261VDS0</accession>
<dbReference type="InterPro" id="IPR000847">
    <property type="entry name" value="LysR_HTH_N"/>
</dbReference>
<proteinExistence type="inferred from homology"/>
<sequence>MHFDLTDLRLFLHICDQGSITAGAAASHLALPSASARLRGLEASLGTPLFVRERRGVTATPAGHALAHHARVLLQQVAHLQEDLGEYALGFKGRVRLLCNTAAISEFLPDPLAQFLTAHPNVDVDVSEQASYRIIPALKQGTADIGIVSDAVDLSGLDALPFRRDRLELILPAAHPLASRDSLRYAETLDYDYVALEAGSALSVHLDDQAARAGRQMRVRARMRSFSGVARMVQGGVGLAIVPQSACRRLRLGACVRRLALADDWADRRLLVCVRDLNTAPGYVQALVQALRAQPRP</sequence>
<dbReference type="InterPro" id="IPR005119">
    <property type="entry name" value="LysR_subst-bd"/>
</dbReference>